<dbReference type="Pfam" id="PF00842">
    <property type="entry name" value="Ala_racemase_C"/>
    <property type="match status" value="1"/>
</dbReference>
<reference evidence="9" key="1">
    <citation type="journal article" date="2021" name="Front. Microbiol.">
        <title>Comprehensive Comparative Genomics and Phenotyping of Methylobacterium Species.</title>
        <authorList>
            <person name="Alessa O."/>
            <person name="Ogura Y."/>
            <person name="Fujitani Y."/>
            <person name="Takami H."/>
            <person name="Hayashi T."/>
            <person name="Sahin N."/>
            <person name="Tani A."/>
        </authorList>
    </citation>
    <scope>NUCLEOTIDE SEQUENCE</scope>
    <source>
        <strain evidence="9">DSM 19015</strain>
    </source>
</reference>
<dbReference type="PANTHER" id="PTHR30511">
    <property type="entry name" value="ALANINE RACEMASE"/>
    <property type="match status" value="1"/>
</dbReference>
<feature type="binding site" evidence="7">
    <location>
        <position position="352"/>
    </location>
    <ligand>
        <name>substrate</name>
    </ligand>
</feature>
<evidence type="ECO:0000256" key="4">
    <source>
        <dbReference type="ARBA" id="ARBA00013089"/>
    </source>
</evidence>
<dbReference type="CDD" id="cd00430">
    <property type="entry name" value="PLPDE_III_AR"/>
    <property type="match status" value="1"/>
</dbReference>
<keyword evidence="10" id="KW-1185">Reference proteome</keyword>
<feature type="active site" description="Proton acceptor; specific for L-alanine" evidence="7">
    <location>
        <position position="304"/>
    </location>
</feature>
<sequence>MLRERAASISTDRAKDAFETEWRPGGLILSKPGAAETEMGLPFAQADVTRSLGEHGARLTIDLSAIGENWRRLGAQGLGTECAAVVKADAYGCGLQAVAPALHRAGCRTFFVAHLSEAIVARALLPEAVIYVLNGLLPGTEAAFAAHDLRPVLSSREELTAWAAFSAGRPMPAALHVDTGMNRLGLRVPEALALAGDPVIAQAGIALIMSHLVSAERPDEAVNERQVAAFAMVRQAYSDLPASLANSSGCFLGSAAHHDLLRPGYALFGGNPTPGRENPMRPVVRLEAVIAQVREVGRGESVGYNGRWTAPGPRRLATLSLGYADGYPRSASGKGHALVGGVPCPILGLISMDLISIDVTEAPAAARGAPAVLIGDGLDIDTVGRAAGTIGYEILTSLGSRYVRNYVE</sequence>
<comment type="similarity">
    <text evidence="3 7">Belongs to the alanine racemase family.</text>
</comment>
<dbReference type="Gene3D" id="3.20.20.10">
    <property type="entry name" value="Alanine racemase"/>
    <property type="match status" value="1"/>
</dbReference>
<proteinExistence type="inferred from homology"/>
<comment type="catalytic activity">
    <reaction evidence="1 7">
        <text>L-alanine = D-alanine</text>
        <dbReference type="Rhea" id="RHEA:20249"/>
        <dbReference type="ChEBI" id="CHEBI:57416"/>
        <dbReference type="ChEBI" id="CHEBI:57972"/>
        <dbReference type="EC" id="5.1.1.1"/>
    </reaction>
</comment>
<dbReference type="Pfam" id="PF01168">
    <property type="entry name" value="Ala_racemase_N"/>
    <property type="match status" value="1"/>
</dbReference>
<dbReference type="PROSITE" id="PS00395">
    <property type="entry name" value="ALANINE_RACEMASE"/>
    <property type="match status" value="1"/>
</dbReference>
<comment type="function">
    <text evidence="7">Catalyzes the interconversion of L-alanine and D-alanine. May also act on other amino acids.</text>
</comment>
<dbReference type="HAMAP" id="MF_01201">
    <property type="entry name" value="Ala_racemase"/>
    <property type="match status" value="1"/>
</dbReference>
<dbReference type="Gene3D" id="2.40.37.10">
    <property type="entry name" value="Lyase, Ornithine Decarboxylase, Chain A, domain 1"/>
    <property type="match status" value="1"/>
</dbReference>
<dbReference type="InterPro" id="IPR001608">
    <property type="entry name" value="Ala_racemase_N"/>
</dbReference>
<dbReference type="NCBIfam" id="TIGR00492">
    <property type="entry name" value="alr"/>
    <property type="match status" value="1"/>
</dbReference>
<evidence type="ECO:0000256" key="5">
    <source>
        <dbReference type="ARBA" id="ARBA00022898"/>
    </source>
</evidence>
<reference evidence="9" key="2">
    <citation type="submission" date="2021-08" db="EMBL/GenBank/DDBJ databases">
        <authorList>
            <person name="Tani A."/>
            <person name="Ola A."/>
            <person name="Ogura Y."/>
            <person name="Katsura K."/>
            <person name="Hayashi T."/>
        </authorList>
    </citation>
    <scope>NUCLEOTIDE SEQUENCE</scope>
    <source>
        <strain evidence="9">DSM 19015</strain>
    </source>
</reference>
<gene>
    <name evidence="9" type="primary">alr</name>
    <name evidence="9" type="ORF">OCOJLMKI_1391</name>
</gene>
<feature type="active site" description="Proton acceptor; specific for D-alanine" evidence="7">
    <location>
        <position position="87"/>
    </location>
</feature>
<dbReference type="PANTHER" id="PTHR30511:SF0">
    <property type="entry name" value="ALANINE RACEMASE, CATABOLIC-RELATED"/>
    <property type="match status" value="1"/>
</dbReference>
<evidence type="ECO:0000256" key="6">
    <source>
        <dbReference type="ARBA" id="ARBA00023235"/>
    </source>
</evidence>
<name>A0ABQ4RVE5_9HYPH</name>
<evidence type="ECO:0000259" key="8">
    <source>
        <dbReference type="SMART" id="SM01005"/>
    </source>
</evidence>
<comment type="pathway">
    <text evidence="7">Amino-acid biosynthesis; D-alanine biosynthesis; D-alanine from L-alanine: step 1/1.</text>
</comment>
<evidence type="ECO:0000256" key="7">
    <source>
        <dbReference type="HAMAP-Rule" id="MF_01201"/>
    </source>
</evidence>
<evidence type="ECO:0000256" key="1">
    <source>
        <dbReference type="ARBA" id="ARBA00000316"/>
    </source>
</evidence>
<evidence type="ECO:0000256" key="2">
    <source>
        <dbReference type="ARBA" id="ARBA00001933"/>
    </source>
</evidence>
<keyword evidence="5 7" id="KW-0663">Pyridoxal phosphate</keyword>
<dbReference type="PRINTS" id="PR00992">
    <property type="entry name" value="ALARACEMASE"/>
</dbReference>
<protein>
    <recommendedName>
        <fullName evidence="4 7">Alanine racemase</fullName>
        <ecNumber evidence="4 7">5.1.1.1</ecNumber>
    </recommendedName>
</protein>
<evidence type="ECO:0000313" key="9">
    <source>
        <dbReference type="EMBL" id="GJD94189.1"/>
    </source>
</evidence>
<organism evidence="9 10">
    <name type="scientific">Methylobacterium iners</name>
    <dbReference type="NCBI Taxonomy" id="418707"/>
    <lineage>
        <taxon>Bacteria</taxon>
        <taxon>Pseudomonadati</taxon>
        <taxon>Pseudomonadota</taxon>
        <taxon>Alphaproteobacteria</taxon>
        <taxon>Hyphomicrobiales</taxon>
        <taxon>Methylobacteriaceae</taxon>
        <taxon>Methylobacterium</taxon>
    </lineage>
</organism>
<feature type="binding site" evidence="7">
    <location>
        <position position="183"/>
    </location>
    <ligand>
        <name>substrate</name>
    </ligand>
</feature>
<dbReference type="SUPFAM" id="SSF51419">
    <property type="entry name" value="PLP-binding barrel"/>
    <property type="match status" value="1"/>
</dbReference>
<dbReference type="InterPro" id="IPR029066">
    <property type="entry name" value="PLP-binding_barrel"/>
</dbReference>
<feature type="domain" description="Alanine racemase C-terminal" evidence="8">
    <location>
        <begin position="283"/>
        <end position="407"/>
    </location>
</feature>
<dbReference type="EMBL" id="BPQP01000020">
    <property type="protein sequence ID" value="GJD94189.1"/>
    <property type="molecule type" value="Genomic_DNA"/>
</dbReference>
<dbReference type="Proteomes" id="UP001055125">
    <property type="component" value="Unassembled WGS sequence"/>
</dbReference>
<accession>A0ABQ4RVE5</accession>
<keyword evidence="6 7" id="KW-0413">Isomerase</keyword>
<dbReference type="EC" id="5.1.1.1" evidence="4 7"/>
<evidence type="ECO:0000256" key="3">
    <source>
        <dbReference type="ARBA" id="ARBA00007880"/>
    </source>
</evidence>
<dbReference type="InterPro" id="IPR000821">
    <property type="entry name" value="Ala_racemase"/>
</dbReference>
<dbReference type="SMART" id="SM01005">
    <property type="entry name" value="Ala_racemase_C"/>
    <property type="match status" value="1"/>
</dbReference>
<feature type="modified residue" description="N6-(pyridoxal phosphate)lysine" evidence="7">
    <location>
        <position position="87"/>
    </location>
</feature>
<evidence type="ECO:0000313" key="10">
    <source>
        <dbReference type="Proteomes" id="UP001055125"/>
    </source>
</evidence>
<dbReference type="InterPro" id="IPR020622">
    <property type="entry name" value="Ala_racemase_pyridoxalP-BS"/>
</dbReference>
<dbReference type="SUPFAM" id="SSF50621">
    <property type="entry name" value="Alanine racemase C-terminal domain-like"/>
    <property type="match status" value="1"/>
</dbReference>
<dbReference type="InterPro" id="IPR009006">
    <property type="entry name" value="Ala_racemase/Decarboxylase_C"/>
</dbReference>
<comment type="caution">
    <text evidence="9">The sequence shown here is derived from an EMBL/GenBank/DDBJ whole genome shotgun (WGS) entry which is preliminary data.</text>
</comment>
<dbReference type="InterPro" id="IPR011079">
    <property type="entry name" value="Ala_racemase_C"/>
</dbReference>
<comment type="cofactor">
    <cofactor evidence="2 7">
        <name>pyridoxal 5'-phosphate</name>
        <dbReference type="ChEBI" id="CHEBI:597326"/>
    </cofactor>
</comment>